<accession>A0ABM4TSU0</accession>
<evidence type="ECO:0000256" key="1">
    <source>
        <dbReference type="SAM" id="MobiDB-lite"/>
    </source>
</evidence>
<evidence type="ECO:0000313" key="3">
    <source>
        <dbReference type="RefSeq" id="XP_070853039.1"/>
    </source>
</evidence>
<reference evidence="3" key="1">
    <citation type="submission" date="2025-08" db="UniProtKB">
        <authorList>
            <consortium name="RefSeq"/>
        </authorList>
    </citation>
    <scope>IDENTIFICATION</scope>
</reference>
<feature type="compositionally biased region" description="Basic and acidic residues" evidence="1">
    <location>
        <begin position="402"/>
        <end position="413"/>
    </location>
</feature>
<feature type="region of interest" description="Disordered" evidence="1">
    <location>
        <begin position="387"/>
        <end position="425"/>
    </location>
</feature>
<dbReference type="RefSeq" id="XP_070853039.1">
    <property type="nucleotide sequence ID" value="XM_070996938.1"/>
</dbReference>
<dbReference type="Proteomes" id="UP001652628">
    <property type="component" value="Chromosome 3"/>
</dbReference>
<keyword evidence="2" id="KW-1185">Reference proteome</keyword>
<dbReference type="GeneID" id="139353266"/>
<proteinExistence type="predicted"/>
<protein>
    <submittedName>
        <fullName evidence="3">Uncharacterized protein</fullName>
    </submittedName>
</protein>
<gene>
    <name evidence="3" type="primary">LOC139353266</name>
</gene>
<organism evidence="2 3">
    <name type="scientific">Drosophila suzukii</name>
    <name type="common">Spotted-wing drosophila fruit fly</name>
    <dbReference type="NCBI Taxonomy" id="28584"/>
    <lineage>
        <taxon>Eukaryota</taxon>
        <taxon>Metazoa</taxon>
        <taxon>Ecdysozoa</taxon>
        <taxon>Arthropoda</taxon>
        <taxon>Hexapoda</taxon>
        <taxon>Insecta</taxon>
        <taxon>Pterygota</taxon>
        <taxon>Neoptera</taxon>
        <taxon>Endopterygota</taxon>
        <taxon>Diptera</taxon>
        <taxon>Brachycera</taxon>
        <taxon>Muscomorpha</taxon>
        <taxon>Ephydroidea</taxon>
        <taxon>Drosophilidae</taxon>
        <taxon>Drosophila</taxon>
        <taxon>Sophophora</taxon>
    </lineage>
</organism>
<sequence length="425" mass="47903">MCNFNQMYGGLQRHNYLCCHHKLHSCFCKRGKTMERFGDSSMEMKDSRCQALAKVNPGKVTPQTGKKTCKGICSLSNSLPSQGGQRKKVEELMSAVNLNSSACSTMKLYPKMVSQSIKRPSEVNKKNKIGPKLIPELEQGQRALVKAKPKRKKVIGKKIIARSTAGNIEQCPDDDGIWFECNVPFRINIPFPISMKNLFGPQAFSGNRNLQIFKALVPTRKFQRDRKSECPFQFTMCPALPSPDPESDTCFKATKFSKKKCCRRERKHCPCEISTQTIDEESDPVLCCLEQIRNQLADKSAENQEKCIYRCFAEKSTSVKSIQKHTNKTNMENIKNSPSKETHQEIMDKKDNLKISKPESIQKISPTTSLNILAQPNPQVMKLETKKGLLKTQSKSDSIPSEEPRIAEKEKDLNYAPKPCAGVTA</sequence>
<name>A0ABM4TSU0_DROSZ</name>
<evidence type="ECO:0000313" key="2">
    <source>
        <dbReference type="Proteomes" id="UP001652628"/>
    </source>
</evidence>